<protein>
    <submittedName>
        <fullName evidence="2">Uncharacterized protein</fullName>
    </submittedName>
</protein>
<evidence type="ECO:0000313" key="3">
    <source>
        <dbReference type="Proteomes" id="UP000799753"/>
    </source>
</evidence>
<evidence type="ECO:0000256" key="1">
    <source>
        <dbReference type="SAM" id="MobiDB-lite"/>
    </source>
</evidence>
<organism evidence="2 3">
    <name type="scientific">Massarina eburnea CBS 473.64</name>
    <dbReference type="NCBI Taxonomy" id="1395130"/>
    <lineage>
        <taxon>Eukaryota</taxon>
        <taxon>Fungi</taxon>
        <taxon>Dikarya</taxon>
        <taxon>Ascomycota</taxon>
        <taxon>Pezizomycotina</taxon>
        <taxon>Dothideomycetes</taxon>
        <taxon>Pleosporomycetidae</taxon>
        <taxon>Pleosporales</taxon>
        <taxon>Massarineae</taxon>
        <taxon>Massarinaceae</taxon>
        <taxon>Massarina</taxon>
    </lineage>
</organism>
<evidence type="ECO:0000313" key="2">
    <source>
        <dbReference type="EMBL" id="KAF2635611.1"/>
    </source>
</evidence>
<sequence>MGGRKFLRQIFTRQKRKESSRTQEDASDPAVEPTIPPPELPQLRPMSRLSLTENARRRTPALPEEKAEAALPSFPWEEPGAAPKSRTMEKTGGGKGGRDSGERIWKDEHRCSASDADEGFNGRLEDMMGAHARSSYLVREPRRELASGYELASRRRSMMDADTRVGNDRVQ</sequence>
<feature type="compositionally biased region" description="Basic and acidic residues" evidence="1">
    <location>
        <begin position="157"/>
        <end position="171"/>
    </location>
</feature>
<keyword evidence="3" id="KW-1185">Reference proteome</keyword>
<dbReference type="AlphaFoldDB" id="A0A6A6RM64"/>
<name>A0A6A6RM64_9PLEO</name>
<accession>A0A6A6RM64</accession>
<feature type="compositionally biased region" description="Basic and acidic residues" evidence="1">
    <location>
        <begin position="96"/>
        <end position="112"/>
    </location>
</feature>
<dbReference type="EMBL" id="MU006805">
    <property type="protein sequence ID" value="KAF2635611.1"/>
    <property type="molecule type" value="Genomic_DNA"/>
</dbReference>
<proteinExistence type="predicted"/>
<gene>
    <name evidence="2" type="ORF">P280DRAFT_522948</name>
</gene>
<feature type="region of interest" description="Disordered" evidence="1">
    <location>
        <begin position="1"/>
        <end position="117"/>
    </location>
</feature>
<feature type="region of interest" description="Disordered" evidence="1">
    <location>
        <begin position="142"/>
        <end position="171"/>
    </location>
</feature>
<dbReference type="Proteomes" id="UP000799753">
    <property type="component" value="Unassembled WGS sequence"/>
</dbReference>
<reference evidence="2" key="1">
    <citation type="journal article" date="2020" name="Stud. Mycol.">
        <title>101 Dothideomycetes genomes: a test case for predicting lifestyles and emergence of pathogens.</title>
        <authorList>
            <person name="Haridas S."/>
            <person name="Albert R."/>
            <person name="Binder M."/>
            <person name="Bloem J."/>
            <person name="Labutti K."/>
            <person name="Salamov A."/>
            <person name="Andreopoulos B."/>
            <person name="Baker S."/>
            <person name="Barry K."/>
            <person name="Bills G."/>
            <person name="Bluhm B."/>
            <person name="Cannon C."/>
            <person name="Castanera R."/>
            <person name="Culley D."/>
            <person name="Daum C."/>
            <person name="Ezra D."/>
            <person name="Gonzalez J."/>
            <person name="Henrissat B."/>
            <person name="Kuo A."/>
            <person name="Liang C."/>
            <person name="Lipzen A."/>
            <person name="Lutzoni F."/>
            <person name="Magnuson J."/>
            <person name="Mondo S."/>
            <person name="Nolan M."/>
            <person name="Ohm R."/>
            <person name="Pangilinan J."/>
            <person name="Park H.-J."/>
            <person name="Ramirez L."/>
            <person name="Alfaro M."/>
            <person name="Sun H."/>
            <person name="Tritt A."/>
            <person name="Yoshinaga Y."/>
            <person name="Zwiers L.-H."/>
            <person name="Turgeon B."/>
            <person name="Goodwin S."/>
            <person name="Spatafora J."/>
            <person name="Crous P."/>
            <person name="Grigoriev I."/>
        </authorList>
    </citation>
    <scope>NUCLEOTIDE SEQUENCE</scope>
    <source>
        <strain evidence="2">CBS 473.64</strain>
    </source>
</reference>